<reference evidence="2" key="1">
    <citation type="submission" date="2020-01" db="EMBL/GenBank/DDBJ databases">
        <authorList>
            <person name="Seo Y.L."/>
        </authorList>
    </citation>
    <scope>NUCLEOTIDE SEQUENCE</scope>
    <source>
        <strain evidence="2">R11</strain>
    </source>
</reference>
<dbReference type="AlphaFoldDB" id="A0A965ZG40"/>
<evidence type="ECO:0000313" key="2">
    <source>
        <dbReference type="EMBL" id="NCD69121.1"/>
    </source>
</evidence>
<feature type="domain" description="Luciferase" evidence="1">
    <location>
        <begin position="54"/>
        <end position="115"/>
    </location>
</feature>
<comment type="caution">
    <text evidence="2">The sequence shown here is derived from an EMBL/GenBank/DDBJ whole genome shotgun (WGS) entry which is preliminary data.</text>
</comment>
<dbReference type="RefSeq" id="WP_166585100.1">
    <property type="nucleotide sequence ID" value="NZ_WWEO01000040.1"/>
</dbReference>
<dbReference type="InterPro" id="IPR040841">
    <property type="entry name" value="Luciferase_dom"/>
</dbReference>
<protein>
    <recommendedName>
        <fullName evidence="1">Luciferase domain-containing protein</fullName>
    </recommendedName>
</protein>
<dbReference type="Proteomes" id="UP000638732">
    <property type="component" value="Unassembled WGS sequence"/>
</dbReference>
<gene>
    <name evidence="2" type="ORF">GSY63_07115</name>
</gene>
<accession>A0A965ZG40</accession>
<proteinExistence type="predicted"/>
<evidence type="ECO:0000259" key="1">
    <source>
        <dbReference type="Pfam" id="PF17648"/>
    </source>
</evidence>
<dbReference type="EMBL" id="WWEO01000040">
    <property type="protein sequence ID" value="NCD69121.1"/>
    <property type="molecule type" value="Genomic_DNA"/>
</dbReference>
<sequence length="152" mass="17601">MIIPNPVFFYQLYFFISRPKIRHLIKQVEVSTSAWPYISAKTHALGGREFDLNNKEIAHIHWNGDLDILFNQKLVKELINQNLAKQHTFVPGKAITYAIKKDSDVRPAVNLIRLAYLVHAKKAAQQDDKLLKVIDIEILELPYNHNILELAF</sequence>
<name>A0A965ZG40_9SPHI</name>
<organism evidence="2 3">
    <name type="scientific">Mucilaginibacter agri</name>
    <dbReference type="NCBI Taxonomy" id="2695265"/>
    <lineage>
        <taxon>Bacteria</taxon>
        <taxon>Pseudomonadati</taxon>
        <taxon>Bacteroidota</taxon>
        <taxon>Sphingobacteriia</taxon>
        <taxon>Sphingobacteriales</taxon>
        <taxon>Sphingobacteriaceae</taxon>
        <taxon>Mucilaginibacter</taxon>
    </lineage>
</organism>
<keyword evidence="3" id="KW-1185">Reference proteome</keyword>
<reference evidence="2" key="2">
    <citation type="submission" date="2020-10" db="EMBL/GenBank/DDBJ databases">
        <title>Mucilaginibacter sp. nov., isolated from soil.</title>
        <authorList>
            <person name="Jeon C.O."/>
        </authorList>
    </citation>
    <scope>NUCLEOTIDE SEQUENCE</scope>
    <source>
        <strain evidence="2">R11</strain>
    </source>
</reference>
<evidence type="ECO:0000313" key="3">
    <source>
        <dbReference type="Proteomes" id="UP000638732"/>
    </source>
</evidence>
<dbReference type="Pfam" id="PF17648">
    <property type="entry name" value="Luciferase"/>
    <property type="match status" value="1"/>
</dbReference>